<dbReference type="OrthoDB" id="3712375at2"/>
<keyword evidence="1" id="KW-0175">Coiled coil</keyword>
<protein>
    <recommendedName>
        <fullName evidence="4">LppM domain-containing protein</fullName>
    </recommendedName>
</protein>
<evidence type="ECO:0000259" key="4">
    <source>
        <dbReference type="Pfam" id="PF21946"/>
    </source>
</evidence>
<feature type="coiled-coil region" evidence="1">
    <location>
        <begin position="187"/>
        <end position="220"/>
    </location>
</feature>
<evidence type="ECO:0000313" key="6">
    <source>
        <dbReference type="Proteomes" id="UP000280501"/>
    </source>
</evidence>
<organism evidence="5 6">
    <name type="scientific">Myceligenerans xiligouense</name>
    <dbReference type="NCBI Taxonomy" id="253184"/>
    <lineage>
        <taxon>Bacteria</taxon>
        <taxon>Bacillati</taxon>
        <taxon>Actinomycetota</taxon>
        <taxon>Actinomycetes</taxon>
        <taxon>Micrococcales</taxon>
        <taxon>Promicromonosporaceae</taxon>
        <taxon>Myceligenerans</taxon>
    </lineage>
</organism>
<dbReference type="Pfam" id="PF21946">
    <property type="entry name" value="LppM"/>
    <property type="match status" value="1"/>
</dbReference>
<feature type="transmembrane region" description="Helical" evidence="3">
    <location>
        <begin position="225"/>
        <end position="245"/>
    </location>
</feature>
<keyword evidence="3" id="KW-0472">Membrane</keyword>
<evidence type="ECO:0000256" key="2">
    <source>
        <dbReference type="SAM" id="MobiDB-lite"/>
    </source>
</evidence>
<proteinExistence type="predicted"/>
<gene>
    <name evidence="5" type="ORF">EDD34_3474</name>
</gene>
<accession>A0A3N4ZSS1</accession>
<feature type="compositionally biased region" description="Low complexity" evidence="2">
    <location>
        <begin position="262"/>
        <end position="278"/>
    </location>
</feature>
<keyword evidence="3" id="KW-1133">Transmembrane helix</keyword>
<name>A0A3N4ZSS1_9MICO</name>
<dbReference type="Proteomes" id="UP000280501">
    <property type="component" value="Unassembled WGS sequence"/>
</dbReference>
<keyword evidence="3" id="KW-0812">Transmembrane</keyword>
<evidence type="ECO:0000256" key="3">
    <source>
        <dbReference type="SAM" id="Phobius"/>
    </source>
</evidence>
<dbReference type="EMBL" id="RKQZ01000001">
    <property type="protein sequence ID" value="RPF22801.1"/>
    <property type="molecule type" value="Genomic_DNA"/>
</dbReference>
<reference evidence="5 6" key="1">
    <citation type="submission" date="2018-11" db="EMBL/GenBank/DDBJ databases">
        <title>Sequencing the genomes of 1000 actinobacteria strains.</title>
        <authorList>
            <person name="Klenk H.-P."/>
        </authorList>
    </citation>
    <scope>NUCLEOTIDE SEQUENCE [LARGE SCALE GENOMIC DNA]</scope>
    <source>
        <strain evidence="5 6">DSM 15700</strain>
    </source>
</reference>
<sequence>MKTTPRVGFGVILLAVVLALTGCVRMEADLTLSADDTLSGQIIVGYSDSVMEELDTTPDEMLEAFADGETNLSKSFPTEPYAKDGYTGYRHLVEDASLEDLAEIAQVEIERQGDEFVLTGELSHQGLEDLGTDPESAEMFGDLYYRMAITFPGPVSETNGAVEGTTVTWESTGGEVATMDAVASALSQEELDAIAQAEAEAKAEAERQALIDQAEAERQTLINNVTIGVAITVGVLVLLGLGVFAGRLLARREPETEAPTRSAPAAASGGDGPSGAADVEPPIAAADVSAKDG</sequence>
<dbReference type="RefSeq" id="WP_123815669.1">
    <property type="nucleotide sequence ID" value="NZ_RKQZ01000001.1"/>
</dbReference>
<dbReference type="AlphaFoldDB" id="A0A3N4ZSS1"/>
<keyword evidence="6" id="KW-1185">Reference proteome</keyword>
<feature type="domain" description="LppM" evidence="4">
    <location>
        <begin position="25"/>
        <end position="185"/>
    </location>
</feature>
<dbReference type="InterPro" id="IPR053807">
    <property type="entry name" value="LppM"/>
</dbReference>
<dbReference type="PROSITE" id="PS51257">
    <property type="entry name" value="PROKAR_LIPOPROTEIN"/>
    <property type="match status" value="1"/>
</dbReference>
<evidence type="ECO:0000313" key="5">
    <source>
        <dbReference type="EMBL" id="RPF22801.1"/>
    </source>
</evidence>
<comment type="caution">
    <text evidence="5">The sequence shown here is derived from an EMBL/GenBank/DDBJ whole genome shotgun (WGS) entry which is preliminary data.</text>
</comment>
<evidence type="ECO:0000256" key="1">
    <source>
        <dbReference type="SAM" id="Coils"/>
    </source>
</evidence>
<feature type="region of interest" description="Disordered" evidence="2">
    <location>
        <begin position="253"/>
        <end position="293"/>
    </location>
</feature>